<keyword evidence="4" id="KW-1185">Reference proteome</keyword>
<dbReference type="GO" id="GO:0000166">
    <property type="term" value="F:nucleotide binding"/>
    <property type="evidence" value="ECO:0007669"/>
    <property type="project" value="InterPro"/>
</dbReference>
<feature type="domain" description="Gfo/Idh/MocA-like oxidoreductase N-terminal" evidence="1">
    <location>
        <begin position="5"/>
        <end position="132"/>
    </location>
</feature>
<dbReference type="PANTHER" id="PTHR43708:SF3">
    <property type="entry name" value="OXIDOREDUCTASE"/>
    <property type="match status" value="1"/>
</dbReference>
<organism evidence="3 4">
    <name type="scientific">Sinanaerobacter chloroacetimidivorans</name>
    <dbReference type="NCBI Taxonomy" id="2818044"/>
    <lineage>
        <taxon>Bacteria</taxon>
        <taxon>Bacillati</taxon>
        <taxon>Bacillota</taxon>
        <taxon>Clostridia</taxon>
        <taxon>Peptostreptococcales</taxon>
        <taxon>Anaerovoracaceae</taxon>
        <taxon>Sinanaerobacter</taxon>
    </lineage>
</organism>
<dbReference type="PANTHER" id="PTHR43708">
    <property type="entry name" value="CONSERVED EXPRESSED OXIDOREDUCTASE (EUROFUNG)"/>
    <property type="match status" value="1"/>
</dbReference>
<dbReference type="Gene3D" id="3.40.50.720">
    <property type="entry name" value="NAD(P)-binding Rossmann-like Domain"/>
    <property type="match status" value="1"/>
</dbReference>
<dbReference type="AlphaFoldDB" id="A0A8J7W300"/>
<dbReference type="SUPFAM" id="SSF51735">
    <property type="entry name" value="NAD(P)-binding Rossmann-fold domains"/>
    <property type="match status" value="1"/>
</dbReference>
<accession>A0A8J7W300</accession>
<dbReference type="InterPro" id="IPR000683">
    <property type="entry name" value="Gfo/Idh/MocA-like_OxRdtase_N"/>
</dbReference>
<evidence type="ECO:0000259" key="2">
    <source>
        <dbReference type="Pfam" id="PF22725"/>
    </source>
</evidence>
<sequence length="379" mass="42055">MEPLRFGLIGGAGNAFIGDVHRHGAQMDDLAILSAGCFSRDPEKNRDAARKWHVDESRVYADYIEMAEKESARQDGIDFVIIATPNNTHYPIAKYFLEHGIHVSCDKPVAVSVAEAEELQQIANQCSLHFGVSYTYVNYPMVHQMRAMIEGGEIGRVLTVMAEYPQDWVINSIDRGEPMQDAWRFNPAVGGKSAATGDIGTHVECLIHMGTGLSVERVLANLTRIPADMPLETNTQLLATLTGGVPGMLWASQVAIGYECSISLRVFGDKGALEWCHDNPSRLKYTRVNGPETYLTCARSFLEEGPRAMSRLPYGHPEGFFEAFGNYYRAFCREVLRAKKLTDAPALVHPTIEDGVRGLRFIEACLKSQEQGNIWISVQ</sequence>
<comment type="caution">
    <text evidence="3">The sequence shown here is derived from an EMBL/GenBank/DDBJ whole genome shotgun (WGS) entry which is preliminary data.</text>
</comment>
<dbReference type="Pfam" id="PF22725">
    <property type="entry name" value="GFO_IDH_MocA_C3"/>
    <property type="match status" value="1"/>
</dbReference>
<feature type="domain" description="GFO/IDH/MocA-like oxidoreductase" evidence="2">
    <location>
        <begin position="143"/>
        <end position="274"/>
    </location>
</feature>
<name>A0A8J7W300_9FIRM</name>
<dbReference type="InterPro" id="IPR055170">
    <property type="entry name" value="GFO_IDH_MocA-like_dom"/>
</dbReference>
<dbReference type="InterPro" id="IPR051317">
    <property type="entry name" value="Gfo/Idh/MocA_oxidoreduct"/>
</dbReference>
<evidence type="ECO:0000313" key="3">
    <source>
        <dbReference type="EMBL" id="MBR0599436.1"/>
    </source>
</evidence>
<reference evidence="3" key="1">
    <citation type="submission" date="2021-04" db="EMBL/GenBank/DDBJ databases">
        <title>Sinoanaerobacter chloroacetimidivorans sp. nov., an obligate anaerobic bacterium isolated from anaerobic sludge.</title>
        <authorList>
            <person name="Bao Y."/>
        </authorList>
    </citation>
    <scope>NUCLEOTIDE SEQUENCE</scope>
    <source>
        <strain evidence="3">BAD-6</strain>
    </source>
</reference>
<reference evidence="3" key="2">
    <citation type="submission" date="2021-04" db="EMBL/GenBank/DDBJ databases">
        <authorList>
            <person name="Liu J."/>
        </authorList>
    </citation>
    <scope>NUCLEOTIDE SEQUENCE</scope>
    <source>
        <strain evidence="3">BAD-6</strain>
    </source>
</reference>
<dbReference type="Proteomes" id="UP000675664">
    <property type="component" value="Unassembled WGS sequence"/>
</dbReference>
<dbReference type="Pfam" id="PF01408">
    <property type="entry name" value="GFO_IDH_MocA"/>
    <property type="match status" value="1"/>
</dbReference>
<evidence type="ECO:0000259" key="1">
    <source>
        <dbReference type="Pfam" id="PF01408"/>
    </source>
</evidence>
<evidence type="ECO:0000313" key="4">
    <source>
        <dbReference type="Proteomes" id="UP000675664"/>
    </source>
</evidence>
<dbReference type="Gene3D" id="3.30.360.10">
    <property type="entry name" value="Dihydrodipicolinate Reductase, domain 2"/>
    <property type="match status" value="1"/>
</dbReference>
<gene>
    <name evidence="3" type="ORF">KCX82_16235</name>
</gene>
<dbReference type="InterPro" id="IPR036291">
    <property type="entry name" value="NAD(P)-bd_dom_sf"/>
</dbReference>
<dbReference type="SUPFAM" id="SSF55347">
    <property type="entry name" value="Glyceraldehyde-3-phosphate dehydrogenase-like, C-terminal domain"/>
    <property type="match status" value="1"/>
</dbReference>
<proteinExistence type="predicted"/>
<protein>
    <submittedName>
        <fullName evidence="3">Gfo/Idh/MocA family oxidoreductase</fullName>
    </submittedName>
</protein>
<dbReference type="EMBL" id="JAGSND010000013">
    <property type="protein sequence ID" value="MBR0599436.1"/>
    <property type="molecule type" value="Genomic_DNA"/>
</dbReference>